<evidence type="ECO:0000256" key="2">
    <source>
        <dbReference type="SAM" id="SignalP"/>
    </source>
</evidence>
<organism evidence="4 5">
    <name type="scientific">Flavobacterium jumunjinense</name>
    <dbReference type="NCBI Taxonomy" id="998845"/>
    <lineage>
        <taxon>Bacteria</taxon>
        <taxon>Pseudomonadati</taxon>
        <taxon>Bacteroidota</taxon>
        <taxon>Flavobacteriia</taxon>
        <taxon>Flavobacteriales</taxon>
        <taxon>Flavobacteriaceae</taxon>
        <taxon>Flavobacterium</taxon>
    </lineage>
</organism>
<dbReference type="RefSeq" id="WP_236455506.1">
    <property type="nucleotide sequence ID" value="NZ_CBCSGE010000022.1"/>
</dbReference>
<comment type="caution">
    <text evidence="4">The sequence shown here is derived from an EMBL/GenBank/DDBJ whole genome shotgun (WGS) entry which is preliminary data.</text>
</comment>
<reference evidence="4 5" key="1">
    <citation type="submission" date="2024-09" db="EMBL/GenBank/DDBJ databases">
        <authorList>
            <person name="Sun Q."/>
            <person name="Mori K."/>
        </authorList>
    </citation>
    <scope>NUCLEOTIDE SEQUENCE [LARGE SCALE GENOMIC DNA]</scope>
    <source>
        <strain evidence="4 5">CECT 7955</strain>
    </source>
</reference>
<dbReference type="InterPro" id="IPR026444">
    <property type="entry name" value="Secre_tail"/>
</dbReference>
<evidence type="ECO:0000259" key="3">
    <source>
        <dbReference type="Pfam" id="PF18962"/>
    </source>
</evidence>
<gene>
    <name evidence="4" type="ORF">ACFFVF_07510</name>
</gene>
<evidence type="ECO:0000313" key="5">
    <source>
        <dbReference type="Proteomes" id="UP001589607"/>
    </source>
</evidence>
<feature type="signal peptide" evidence="2">
    <location>
        <begin position="1"/>
        <end position="23"/>
    </location>
</feature>
<sequence length="762" mass="79444">MKKNYKILILLVFIFNFSLKNYAQIAATYNSNTSGTLSGVPFNATNINATQNASVNLLFSPYSAAPLPTSPMLQHYSTDNLVITFENPIPNLRVYVYWRAGVYSFDQPFTILSRNDIQNTSGNNIVVSSIGQGIIEFTNPVTTLNLSVSSAAIGYNGTTFGLAQYLDLTPPSVTSVTVPANTTYTFGQNLDFLVNFDEAVNVDTVSGTPLLELTIGSTTRQAVYQSGSGTNTLLFSYTTQCNDLDSDGITVEALAANGSTMRDAAANNVNLTLNNIESTANVFVNTLPTLTFTAPADLCFDADLQVGLGGGSSTGGIYSGAGVTDDGNGATYSLNPAVAGVGVHTITYTFTNTNGCTNSISDDVEIFAIDNPSFSYDATSYCVNATDPIVTITGVTGGTFASSTGLSINTSNGTIDASASTPGTYTVTYTTAGTCPNSSSVAVTITALEDASFNYDATSYCVNASDPIVTITGVTGGTFTSSTGLSINASNGTIDASASTPGTYTVTYTTAGTCPNSSSVAITIKALPTVTFTAPADLCFDVGVQNGLGGGTTTGGIYSGAGVTDDGNGATYSFDPVIAGVGVHTITYTLTDDNLCTNSASDTVEVFGAIDNTISEVTTGILTANEAGATYQWYQCPNSLITGATSQDYEPTALGDYKVEIMVGSCTVESTCYTLTALDASSFENKSTFMMYPNPTNGLLNIDSNFDGDFSIANQLGQTVKLFKVNSNVENRINVEDLADGIYFIKGSNGTQIVSQRLIIKK</sequence>
<protein>
    <submittedName>
        <fullName evidence="4">T9SS type A sorting domain-containing protein</fullName>
    </submittedName>
</protein>
<evidence type="ECO:0000256" key="1">
    <source>
        <dbReference type="ARBA" id="ARBA00022729"/>
    </source>
</evidence>
<keyword evidence="5" id="KW-1185">Reference proteome</keyword>
<feature type="chain" id="PRO_5045061031" evidence="2">
    <location>
        <begin position="24"/>
        <end position="762"/>
    </location>
</feature>
<proteinExistence type="predicted"/>
<accession>A0ABV5GLW1</accession>
<dbReference type="Proteomes" id="UP001589607">
    <property type="component" value="Unassembled WGS sequence"/>
</dbReference>
<name>A0ABV5GLW1_9FLAO</name>
<evidence type="ECO:0000313" key="4">
    <source>
        <dbReference type="EMBL" id="MFB9096358.1"/>
    </source>
</evidence>
<dbReference type="Pfam" id="PF18962">
    <property type="entry name" value="Por_Secre_tail"/>
    <property type="match status" value="1"/>
</dbReference>
<keyword evidence="1 2" id="KW-0732">Signal</keyword>
<dbReference type="EMBL" id="JBHMEY010000015">
    <property type="protein sequence ID" value="MFB9096358.1"/>
    <property type="molecule type" value="Genomic_DNA"/>
</dbReference>
<feature type="domain" description="Secretion system C-terminal sorting" evidence="3">
    <location>
        <begin position="691"/>
        <end position="760"/>
    </location>
</feature>
<dbReference type="NCBIfam" id="TIGR04183">
    <property type="entry name" value="Por_Secre_tail"/>
    <property type="match status" value="1"/>
</dbReference>